<evidence type="ECO:0000313" key="4">
    <source>
        <dbReference type="Proteomes" id="UP000002051"/>
    </source>
</evidence>
<protein>
    <submittedName>
        <fullName evidence="2">NADH-ubiquinone oxidoreductase-like protein, putative</fullName>
    </submittedName>
</protein>
<feature type="coiled-coil region" evidence="1">
    <location>
        <begin position="14"/>
        <end position="41"/>
    </location>
</feature>
<keyword evidence="1" id="KW-0175">Coiled coil</keyword>
<proteinExistence type="predicted"/>
<reference evidence="2 4" key="2">
    <citation type="journal article" date="2014" name="BMC Genomics">
        <title>An improved genome release (version Mt4.0) for the model legume Medicago truncatula.</title>
        <authorList>
            <person name="Tang H."/>
            <person name="Krishnakumar V."/>
            <person name="Bidwell S."/>
            <person name="Rosen B."/>
            <person name="Chan A."/>
            <person name="Zhou S."/>
            <person name="Gentzbittel L."/>
            <person name="Childs K.L."/>
            <person name="Yandell M."/>
            <person name="Gundlach H."/>
            <person name="Mayer K.F."/>
            <person name="Schwartz D.C."/>
            <person name="Town C.D."/>
        </authorList>
    </citation>
    <scope>GENOME REANNOTATION</scope>
    <source>
        <strain evidence="2">A17</strain>
        <strain evidence="3 4">cv. Jemalong A17</strain>
    </source>
</reference>
<evidence type="ECO:0000313" key="3">
    <source>
        <dbReference type="EnsemblPlants" id="KEH19397"/>
    </source>
</evidence>
<accession>A0A072TPU4</accession>
<dbReference type="AlphaFoldDB" id="A0A072TPU4"/>
<dbReference type="Proteomes" id="UP000002051">
    <property type="component" value="Chromosome 8"/>
</dbReference>
<name>A0A072TPU4_MEDTR</name>
<reference evidence="3" key="3">
    <citation type="submission" date="2015-04" db="UniProtKB">
        <authorList>
            <consortium name="EnsemblPlants"/>
        </authorList>
    </citation>
    <scope>IDENTIFICATION</scope>
    <source>
        <strain evidence="3">cv. Jemalong A17</strain>
    </source>
</reference>
<gene>
    <name evidence="2" type="ordered locus">MTR_8g058533</name>
</gene>
<reference evidence="2 4" key="1">
    <citation type="journal article" date="2011" name="Nature">
        <title>The Medicago genome provides insight into the evolution of rhizobial symbioses.</title>
        <authorList>
            <person name="Young N.D."/>
            <person name="Debelle F."/>
            <person name="Oldroyd G.E."/>
            <person name="Geurts R."/>
            <person name="Cannon S.B."/>
            <person name="Udvardi M.K."/>
            <person name="Benedito V.A."/>
            <person name="Mayer K.F."/>
            <person name="Gouzy J."/>
            <person name="Schoof H."/>
            <person name="Van de Peer Y."/>
            <person name="Proost S."/>
            <person name="Cook D.R."/>
            <person name="Meyers B.C."/>
            <person name="Spannagl M."/>
            <person name="Cheung F."/>
            <person name="De Mita S."/>
            <person name="Krishnakumar V."/>
            <person name="Gundlach H."/>
            <person name="Zhou S."/>
            <person name="Mudge J."/>
            <person name="Bharti A.K."/>
            <person name="Murray J.D."/>
            <person name="Naoumkina M.A."/>
            <person name="Rosen B."/>
            <person name="Silverstein K.A."/>
            <person name="Tang H."/>
            <person name="Rombauts S."/>
            <person name="Zhao P.X."/>
            <person name="Zhou P."/>
            <person name="Barbe V."/>
            <person name="Bardou P."/>
            <person name="Bechner M."/>
            <person name="Bellec A."/>
            <person name="Berger A."/>
            <person name="Berges H."/>
            <person name="Bidwell S."/>
            <person name="Bisseling T."/>
            <person name="Choisne N."/>
            <person name="Couloux A."/>
            <person name="Denny R."/>
            <person name="Deshpande S."/>
            <person name="Dai X."/>
            <person name="Doyle J.J."/>
            <person name="Dudez A.M."/>
            <person name="Farmer A.D."/>
            <person name="Fouteau S."/>
            <person name="Franken C."/>
            <person name="Gibelin C."/>
            <person name="Gish J."/>
            <person name="Goldstein S."/>
            <person name="Gonzalez A.J."/>
            <person name="Green P.J."/>
            <person name="Hallab A."/>
            <person name="Hartog M."/>
            <person name="Hua A."/>
            <person name="Humphray S.J."/>
            <person name="Jeong D.H."/>
            <person name="Jing Y."/>
            <person name="Jocker A."/>
            <person name="Kenton S.M."/>
            <person name="Kim D.J."/>
            <person name="Klee K."/>
            <person name="Lai H."/>
            <person name="Lang C."/>
            <person name="Lin S."/>
            <person name="Macmil S.L."/>
            <person name="Magdelenat G."/>
            <person name="Matthews L."/>
            <person name="McCorrison J."/>
            <person name="Monaghan E.L."/>
            <person name="Mun J.H."/>
            <person name="Najar F.Z."/>
            <person name="Nicholson C."/>
            <person name="Noirot C."/>
            <person name="O'Bleness M."/>
            <person name="Paule C.R."/>
            <person name="Poulain J."/>
            <person name="Prion F."/>
            <person name="Qin B."/>
            <person name="Qu C."/>
            <person name="Retzel E.F."/>
            <person name="Riddle C."/>
            <person name="Sallet E."/>
            <person name="Samain S."/>
            <person name="Samson N."/>
            <person name="Sanders I."/>
            <person name="Saurat O."/>
            <person name="Scarpelli C."/>
            <person name="Schiex T."/>
            <person name="Segurens B."/>
            <person name="Severin A.J."/>
            <person name="Sherrier D.J."/>
            <person name="Shi R."/>
            <person name="Sims S."/>
            <person name="Singer S.R."/>
            <person name="Sinharoy S."/>
            <person name="Sterck L."/>
            <person name="Viollet A."/>
            <person name="Wang B.B."/>
            <person name="Wang K."/>
            <person name="Wang M."/>
            <person name="Wang X."/>
            <person name="Warfsmann J."/>
            <person name="Weissenbach J."/>
            <person name="White D.D."/>
            <person name="White J.D."/>
            <person name="Wiley G.B."/>
            <person name="Wincker P."/>
            <person name="Xing Y."/>
            <person name="Yang L."/>
            <person name="Yao Z."/>
            <person name="Ying F."/>
            <person name="Zhai J."/>
            <person name="Zhou L."/>
            <person name="Zuber A."/>
            <person name="Denarie J."/>
            <person name="Dixon R.A."/>
            <person name="May G.D."/>
            <person name="Schwartz D.C."/>
            <person name="Rogers J."/>
            <person name="Quetier F."/>
            <person name="Town C.D."/>
            <person name="Roe B.A."/>
        </authorList>
    </citation>
    <scope>NUCLEOTIDE SEQUENCE [LARGE SCALE GENOMIC DNA]</scope>
    <source>
        <strain evidence="2">A17</strain>
        <strain evidence="3 4">cv. Jemalong A17</strain>
    </source>
</reference>
<dbReference type="EMBL" id="CM001224">
    <property type="protein sequence ID" value="KEH19397.1"/>
    <property type="molecule type" value="Genomic_DNA"/>
</dbReference>
<evidence type="ECO:0000313" key="2">
    <source>
        <dbReference type="EMBL" id="KEH19397.1"/>
    </source>
</evidence>
<evidence type="ECO:0000256" key="1">
    <source>
        <dbReference type="SAM" id="Coils"/>
    </source>
</evidence>
<sequence length="55" mass="6470">MKFTLVRKVYSGTLVQALKAVENFQRRNRIYKEEQRKLRAAARKGQDDGKVAEHH</sequence>
<dbReference type="EnsemblPlants" id="KEH19397">
    <property type="protein sequence ID" value="KEH19397"/>
    <property type="gene ID" value="MTR_8g058533"/>
</dbReference>
<keyword evidence="4" id="KW-1185">Reference proteome</keyword>
<dbReference type="HOGENOM" id="CLU_3035449_0_0_1"/>
<organism evidence="2 4">
    <name type="scientific">Medicago truncatula</name>
    <name type="common">Barrel medic</name>
    <name type="synonym">Medicago tribuloides</name>
    <dbReference type="NCBI Taxonomy" id="3880"/>
    <lineage>
        <taxon>Eukaryota</taxon>
        <taxon>Viridiplantae</taxon>
        <taxon>Streptophyta</taxon>
        <taxon>Embryophyta</taxon>
        <taxon>Tracheophyta</taxon>
        <taxon>Spermatophyta</taxon>
        <taxon>Magnoliopsida</taxon>
        <taxon>eudicotyledons</taxon>
        <taxon>Gunneridae</taxon>
        <taxon>Pentapetalae</taxon>
        <taxon>rosids</taxon>
        <taxon>fabids</taxon>
        <taxon>Fabales</taxon>
        <taxon>Fabaceae</taxon>
        <taxon>Papilionoideae</taxon>
        <taxon>50 kb inversion clade</taxon>
        <taxon>NPAAA clade</taxon>
        <taxon>Hologalegina</taxon>
        <taxon>IRL clade</taxon>
        <taxon>Trifolieae</taxon>
        <taxon>Medicago</taxon>
    </lineage>
</organism>